<evidence type="ECO:0000313" key="9">
    <source>
        <dbReference type="EMBL" id="PAD23042.1"/>
    </source>
</evidence>
<evidence type="ECO:0000256" key="5">
    <source>
        <dbReference type="ARBA" id="ARBA00023088"/>
    </source>
</evidence>
<gene>
    <name evidence="9" type="ORF">CHH64_00005</name>
</gene>
<evidence type="ECO:0000256" key="6">
    <source>
        <dbReference type="SAM" id="MobiDB-lite"/>
    </source>
</evidence>
<feature type="compositionally biased region" description="Basic and acidic residues" evidence="6">
    <location>
        <begin position="93"/>
        <end position="103"/>
    </location>
</feature>
<evidence type="ECO:0000256" key="1">
    <source>
        <dbReference type="ARBA" id="ARBA00004168"/>
    </source>
</evidence>
<keyword evidence="7" id="KW-1133">Transmembrane helix</keyword>
<keyword evidence="2" id="KW-0134">Cell wall</keyword>
<keyword evidence="5" id="KW-0572">Peptidoglycan-anchor</keyword>
<dbReference type="EMBL" id="NPBV01000001">
    <property type="protein sequence ID" value="PAD23042.1"/>
    <property type="molecule type" value="Genomic_DNA"/>
</dbReference>
<accession>A0A268AG04</accession>
<sequence length="138" mass="14954">TASFGDVTDTEWRTVTFQAKIESDYAGKGIENVAAVSGDNIETPDQPSKRIDVESQEPDEPADTEGPSSTPSDDTTTTPPKAEKPSNVTDTDTNEKPQAEEANHLPNTATNIYNMLIVGFALLLLGLTIWFVRSRKAN</sequence>
<feature type="non-terminal residue" evidence="9">
    <location>
        <position position="1"/>
    </location>
</feature>
<keyword evidence="7" id="KW-0472">Membrane</keyword>
<name>A0A268AG04_9BACI</name>
<feature type="compositionally biased region" description="Acidic residues" evidence="6">
    <location>
        <begin position="54"/>
        <end position="63"/>
    </location>
</feature>
<evidence type="ECO:0000256" key="4">
    <source>
        <dbReference type="ARBA" id="ARBA00022729"/>
    </source>
</evidence>
<comment type="caution">
    <text evidence="9">The sequence shown here is derived from an EMBL/GenBank/DDBJ whole genome shotgun (WGS) entry which is preliminary data.</text>
</comment>
<evidence type="ECO:0000259" key="8">
    <source>
        <dbReference type="Pfam" id="PF00746"/>
    </source>
</evidence>
<dbReference type="AlphaFoldDB" id="A0A268AG04"/>
<feature type="compositionally biased region" description="Low complexity" evidence="6">
    <location>
        <begin position="67"/>
        <end position="80"/>
    </location>
</feature>
<organism evidence="9 10">
    <name type="scientific">Terribacillus saccharophilus</name>
    <dbReference type="NCBI Taxonomy" id="361277"/>
    <lineage>
        <taxon>Bacteria</taxon>
        <taxon>Bacillati</taxon>
        <taxon>Bacillota</taxon>
        <taxon>Bacilli</taxon>
        <taxon>Bacillales</taxon>
        <taxon>Bacillaceae</taxon>
        <taxon>Terribacillus</taxon>
    </lineage>
</organism>
<feature type="region of interest" description="Disordered" evidence="6">
    <location>
        <begin position="35"/>
        <end position="106"/>
    </location>
</feature>
<evidence type="ECO:0000256" key="2">
    <source>
        <dbReference type="ARBA" id="ARBA00022512"/>
    </source>
</evidence>
<feature type="transmembrane region" description="Helical" evidence="7">
    <location>
        <begin position="112"/>
        <end position="132"/>
    </location>
</feature>
<dbReference type="InterPro" id="IPR019931">
    <property type="entry name" value="LPXTG_anchor"/>
</dbReference>
<evidence type="ECO:0000313" key="10">
    <source>
        <dbReference type="Proteomes" id="UP000216013"/>
    </source>
</evidence>
<keyword evidence="3" id="KW-0964">Secreted</keyword>
<keyword evidence="4" id="KW-0732">Signal</keyword>
<evidence type="ECO:0000256" key="7">
    <source>
        <dbReference type="SAM" id="Phobius"/>
    </source>
</evidence>
<protein>
    <recommendedName>
        <fullName evidence="8">Gram-positive cocci surface proteins LPxTG domain-containing protein</fullName>
    </recommendedName>
</protein>
<dbReference type="Pfam" id="PF00746">
    <property type="entry name" value="Gram_pos_anchor"/>
    <property type="match status" value="1"/>
</dbReference>
<reference evidence="9 10" key="1">
    <citation type="submission" date="2017-07" db="EMBL/GenBank/DDBJ databases">
        <title>Isolation and whole genome analysis of endospore-forming bacteria from heroin.</title>
        <authorList>
            <person name="Kalinowski J."/>
            <person name="Ahrens B."/>
            <person name="Al-Dilaimi A."/>
            <person name="Winkler A."/>
            <person name="Wibberg D."/>
            <person name="Schleenbecker U."/>
            <person name="Ruckert C."/>
            <person name="Wolfel R."/>
            <person name="Grass G."/>
        </authorList>
    </citation>
    <scope>NUCLEOTIDE SEQUENCE [LARGE SCALE GENOMIC DNA]</scope>
    <source>
        <strain evidence="9 10">7528</strain>
    </source>
</reference>
<proteinExistence type="predicted"/>
<keyword evidence="7" id="KW-0812">Transmembrane</keyword>
<dbReference type="RefSeq" id="WP_143594896.1">
    <property type="nucleotide sequence ID" value="NZ_NPBV01000001.1"/>
</dbReference>
<dbReference type="Proteomes" id="UP000216013">
    <property type="component" value="Unassembled WGS sequence"/>
</dbReference>
<evidence type="ECO:0000256" key="3">
    <source>
        <dbReference type="ARBA" id="ARBA00022525"/>
    </source>
</evidence>
<comment type="subcellular location">
    <subcellularLocation>
        <location evidence="1">Secreted</location>
        <location evidence="1">Cell wall</location>
        <topology evidence="1">Peptidoglycan-anchor</topology>
    </subcellularLocation>
</comment>
<dbReference type="NCBIfam" id="TIGR01167">
    <property type="entry name" value="LPXTG_anchor"/>
    <property type="match status" value="1"/>
</dbReference>
<feature type="domain" description="Gram-positive cocci surface proteins LPxTG" evidence="8">
    <location>
        <begin position="99"/>
        <end position="136"/>
    </location>
</feature>